<comment type="caution">
    <text evidence="3">The sequence shown here is derived from an EMBL/GenBank/DDBJ whole genome shotgun (WGS) entry which is preliminary data.</text>
</comment>
<proteinExistence type="predicted"/>
<keyword evidence="2" id="KW-0472">Membrane</keyword>
<feature type="transmembrane region" description="Helical" evidence="2">
    <location>
        <begin position="48"/>
        <end position="73"/>
    </location>
</feature>
<sequence length="512" mass="55473">MIHLIALISPTIALPNSLFHVSIDEGPAPLPADGPPLAAAAIRDKSYLPAQIGSIVGAYFLSVFIIGTALLFVGRRLRRAAEASPRTLAMEMVKPLRAASNAFDPSPVSPSVKDPYGPSPVSTTDMKSAWPSPEVARKSNNSWGRPATAHKQQASIQSSVVTFDENVIEDDKAKAEREMERLYAAVMEQDEQKARSLSDVRPGQSTRNTPELQHLPTSGTPQQPSSPPPRSGTTSPPRMNTTSPLARFPKPSPISTAGTITTSRASSRTSFGSFNKKRGVRSLTISPPMGSPDLLPSQNAIYGETEPLSPRYYDDPGPPPPTPPQKPHPHRREPRSPLEKHLDTTRLSPKRTSFRDPPSTSVPTIQATPEEPSTFASPPRPGPGSKPSKRARPPLPLSIQTQAALGPALPLRSAPLPLRAGGGNHDRPRSTIKATVLERKALDAGGLRPPLTGVPMTPYSPYMPFTPVTPVTPSRLVGRQERRRREREEGRRVVGWEERVVEEGELWGDAYC</sequence>
<evidence type="ECO:0000313" key="4">
    <source>
        <dbReference type="Proteomes" id="UP000324767"/>
    </source>
</evidence>
<feature type="compositionally biased region" description="Low complexity" evidence="1">
    <location>
        <begin position="254"/>
        <end position="274"/>
    </location>
</feature>
<feature type="compositionally biased region" description="Pro residues" evidence="1">
    <location>
        <begin position="316"/>
        <end position="326"/>
    </location>
</feature>
<dbReference type="EMBL" id="VXIT01000002">
    <property type="protein sequence ID" value="KAA6414805.1"/>
    <property type="molecule type" value="Genomic_DNA"/>
</dbReference>
<gene>
    <name evidence="3" type="ORF">FRX48_01555</name>
</gene>
<organism evidence="3 4">
    <name type="scientific">Lasallia pustulata</name>
    <dbReference type="NCBI Taxonomy" id="136370"/>
    <lineage>
        <taxon>Eukaryota</taxon>
        <taxon>Fungi</taxon>
        <taxon>Dikarya</taxon>
        <taxon>Ascomycota</taxon>
        <taxon>Pezizomycotina</taxon>
        <taxon>Lecanoromycetes</taxon>
        <taxon>OSLEUM clade</taxon>
        <taxon>Umbilicariomycetidae</taxon>
        <taxon>Umbilicariales</taxon>
        <taxon>Umbilicariaceae</taxon>
        <taxon>Lasallia</taxon>
    </lineage>
</organism>
<accession>A0A5M8Q0B0</accession>
<evidence type="ECO:0000256" key="2">
    <source>
        <dbReference type="SAM" id="Phobius"/>
    </source>
</evidence>
<name>A0A5M8Q0B0_9LECA</name>
<reference evidence="3 4" key="1">
    <citation type="submission" date="2019-09" db="EMBL/GenBank/DDBJ databases">
        <title>The hologenome of the rock-dwelling lichen Lasallia pustulata.</title>
        <authorList>
            <person name="Greshake Tzovaras B."/>
            <person name="Segers F."/>
            <person name="Bicker A."/>
            <person name="Dal Grande F."/>
            <person name="Otte J."/>
            <person name="Hankeln T."/>
            <person name="Schmitt I."/>
            <person name="Ebersberger I."/>
        </authorList>
    </citation>
    <scope>NUCLEOTIDE SEQUENCE [LARGE SCALE GENOMIC DNA]</scope>
    <source>
        <strain evidence="3">A1-1</strain>
    </source>
</reference>
<feature type="region of interest" description="Disordered" evidence="1">
    <location>
        <begin position="465"/>
        <end position="489"/>
    </location>
</feature>
<feature type="compositionally biased region" description="Polar residues" evidence="1">
    <location>
        <begin position="358"/>
        <end position="367"/>
    </location>
</feature>
<dbReference type="OrthoDB" id="4524805at2759"/>
<keyword evidence="2" id="KW-1133">Transmembrane helix</keyword>
<evidence type="ECO:0000256" key="1">
    <source>
        <dbReference type="SAM" id="MobiDB-lite"/>
    </source>
</evidence>
<protein>
    <submittedName>
        <fullName evidence="3">Uncharacterized protein</fullName>
    </submittedName>
</protein>
<evidence type="ECO:0000313" key="3">
    <source>
        <dbReference type="EMBL" id="KAA6414805.1"/>
    </source>
</evidence>
<keyword evidence="2" id="KW-0812">Transmembrane</keyword>
<feature type="region of interest" description="Disordered" evidence="1">
    <location>
        <begin position="103"/>
        <end position="157"/>
    </location>
</feature>
<dbReference type="Proteomes" id="UP000324767">
    <property type="component" value="Unassembled WGS sequence"/>
</dbReference>
<dbReference type="AlphaFoldDB" id="A0A5M8Q0B0"/>
<feature type="region of interest" description="Disordered" evidence="1">
    <location>
        <begin position="188"/>
        <end position="395"/>
    </location>
</feature>
<feature type="compositionally biased region" description="Basic and acidic residues" evidence="1">
    <location>
        <begin position="334"/>
        <end position="344"/>
    </location>
</feature>